<evidence type="ECO:0000313" key="3">
    <source>
        <dbReference type="Proteomes" id="UP000324222"/>
    </source>
</evidence>
<protein>
    <submittedName>
        <fullName evidence="2">Uncharacterized protein</fullName>
    </submittedName>
</protein>
<sequence>MNGCKMALPDWLLFVMSSLVDRMSSWGGGGCVMDFARIVELLSVFETVNQTCETSLPLHMEATVLS</sequence>
<feature type="signal peptide" evidence="1">
    <location>
        <begin position="1"/>
        <end position="22"/>
    </location>
</feature>
<feature type="chain" id="PRO_5022808309" evidence="1">
    <location>
        <begin position="23"/>
        <end position="66"/>
    </location>
</feature>
<proteinExistence type="predicted"/>
<evidence type="ECO:0000256" key="1">
    <source>
        <dbReference type="SAM" id="SignalP"/>
    </source>
</evidence>
<gene>
    <name evidence="2" type="ORF">E2C01_047940</name>
</gene>
<accession>A0A5B7G9V3</accession>
<dbReference type="Proteomes" id="UP000324222">
    <property type="component" value="Unassembled WGS sequence"/>
</dbReference>
<dbReference type="EMBL" id="VSRR010012056">
    <property type="protein sequence ID" value="MPC54033.1"/>
    <property type="molecule type" value="Genomic_DNA"/>
</dbReference>
<reference evidence="2 3" key="1">
    <citation type="submission" date="2019-05" db="EMBL/GenBank/DDBJ databases">
        <title>Another draft genome of Portunus trituberculatus and its Hox gene families provides insights of decapod evolution.</title>
        <authorList>
            <person name="Jeong J.-H."/>
            <person name="Song I."/>
            <person name="Kim S."/>
            <person name="Choi T."/>
            <person name="Kim D."/>
            <person name="Ryu S."/>
            <person name="Kim W."/>
        </authorList>
    </citation>
    <scope>NUCLEOTIDE SEQUENCE [LARGE SCALE GENOMIC DNA]</scope>
    <source>
        <tissue evidence="2">Muscle</tissue>
    </source>
</reference>
<name>A0A5B7G9V3_PORTR</name>
<organism evidence="2 3">
    <name type="scientific">Portunus trituberculatus</name>
    <name type="common">Swimming crab</name>
    <name type="synonym">Neptunus trituberculatus</name>
    <dbReference type="NCBI Taxonomy" id="210409"/>
    <lineage>
        <taxon>Eukaryota</taxon>
        <taxon>Metazoa</taxon>
        <taxon>Ecdysozoa</taxon>
        <taxon>Arthropoda</taxon>
        <taxon>Crustacea</taxon>
        <taxon>Multicrustacea</taxon>
        <taxon>Malacostraca</taxon>
        <taxon>Eumalacostraca</taxon>
        <taxon>Eucarida</taxon>
        <taxon>Decapoda</taxon>
        <taxon>Pleocyemata</taxon>
        <taxon>Brachyura</taxon>
        <taxon>Eubrachyura</taxon>
        <taxon>Portunoidea</taxon>
        <taxon>Portunidae</taxon>
        <taxon>Portuninae</taxon>
        <taxon>Portunus</taxon>
    </lineage>
</organism>
<keyword evidence="3" id="KW-1185">Reference proteome</keyword>
<comment type="caution">
    <text evidence="2">The sequence shown here is derived from an EMBL/GenBank/DDBJ whole genome shotgun (WGS) entry which is preliminary data.</text>
</comment>
<keyword evidence="1" id="KW-0732">Signal</keyword>
<dbReference type="AlphaFoldDB" id="A0A5B7G9V3"/>
<evidence type="ECO:0000313" key="2">
    <source>
        <dbReference type="EMBL" id="MPC54033.1"/>
    </source>
</evidence>